<accession>A0ABX0Q1G8</accession>
<dbReference type="EMBL" id="JAAQQR010000001">
    <property type="protein sequence ID" value="NID03779.1"/>
    <property type="molecule type" value="Genomic_DNA"/>
</dbReference>
<feature type="domain" description="Aminotransferase class I/classII large" evidence="1">
    <location>
        <begin position="33"/>
        <end position="350"/>
    </location>
</feature>
<dbReference type="InterPro" id="IPR004839">
    <property type="entry name" value="Aminotransferase_I/II_large"/>
</dbReference>
<gene>
    <name evidence="2" type="ORF">HBF26_02705</name>
</gene>
<dbReference type="GO" id="GO:0008483">
    <property type="term" value="F:transaminase activity"/>
    <property type="evidence" value="ECO:0007669"/>
    <property type="project" value="UniProtKB-KW"/>
</dbReference>
<evidence type="ECO:0000313" key="3">
    <source>
        <dbReference type="Proteomes" id="UP001429601"/>
    </source>
</evidence>
<evidence type="ECO:0000313" key="2">
    <source>
        <dbReference type="EMBL" id="NID03779.1"/>
    </source>
</evidence>
<dbReference type="PANTHER" id="PTHR46577:SF1">
    <property type="entry name" value="HTH-TYPE TRANSCRIPTIONAL REGULATORY PROTEIN GABR"/>
    <property type="match status" value="1"/>
</dbReference>
<name>A0ABX0Q1G8_9GAMM</name>
<dbReference type="Gene3D" id="3.40.640.10">
    <property type="entry name" value="Type I PLP-dependent aspartate aminotransferase-like (Major domain)"/>
    <property type="match status" value="1"/>
</dbReference>
<dbReference type="CDD" id="cd00609">
    <property type="entry name" value="AAT_like"/>
    <property type="match status" value="1"/>
</dbReference>
<dbReference type="Gene3D" id="3.90.1150.10">
    <property type="entry name" value="Aspartate Aminotransferase, domain 1"/>
    <property type="match status" value="1"/>
</dbReference>
<keyword evidence="2" id="KW-0032">Aminotransferase</keyword>
<dbReference type="InterPro" id="IPR051446">
    <property type="entry name" value="HTH_trans_reg/aminotransferase"/>
</dbReference>
<dbReference type="InterPro" id="IPR015421">
    <property type="entry name" value="PyrdxlP-dep_Trfase_major"/>
</dbReference>
<organism evidence="2 3">
    <name type="scientific">Luteibacter jiangsuensis</name>
    <dbReference type="NCBI Taxonomy" id="637577"/>
    <lineage>
        <taxon>Bacteria</taxon>
        <taxon>Pseudomonadati</taxon>
        <taxon>Pseudomonadota</taxon>
        <taxon>Gammaproteobacteria</taxon>
        <taxon>Lysobacterales</taxon>
        <taxon>Rhodanobacteraceae</taxon>
        <taxon>Luteibacter</taxon>
    </lineage>
</organism>
<keyword evidence="3" id="KW-1185">Reference proteome</keyword>
<comment type="caution">
    <text evidence="2">The sequence shown here is derived from an EMBL/GenBank/DDBJ whole genome shotgun (WGS) entry which is preliminary data.</text>
</comment>
<dbReference type="Pfam" id="PF00155">
    <property type="entry name" value="Aminotran_1_2"/>
    <property type="match status" value="1"/>
</dbReference>
<proteinExistence type="predicted"/>
<reference evidence="2 3" key="1">
    <citation type="journal article" date="2011" name="Curr. Microbiol.">
        <title>Luteibacter jiangsuensis sp. nov.: a methamidophos-degrading bacterium isolated from a methamidophos-manufacturing factory.</title>
        <authorList>
            <person name="Wang L."/>
            <person name="Wang G.L."/>
            <person name="Li S.P."/>
            <person name="Jiang J.D."/>
        </authorList>
    </citation>
    <scope>NUCLEOTIDE SEQUENCE [LARGE SCALE GENOMIC DNA]</scope>
    <source>
        <strain evidence="2 3">CGMCC 1.10133</strain>
    </source>
</reference>
<dbReference type="PANTHER" id="PTHR46577">
    <property type="entry name" value="HTH-TYPE TRANSCRIPTIONAL REGULATORY PROTEIN GABR"/>
    <property type="match status" value="1"/>
</dbReference>
<protein>
    <submittedName>
        <fullName evidence="2">PLP-dependent aminotransferase family protein</fullName>
    </submittedName>
</protein>
<dbReference type="InterPro" id="IPR015424">
    <property type="entry name" value="PyrdxlP-dep_Trfase"/>
</dbReference>
<dbReference type="InterPro" id="IPR015422">
    <property type="entry name" value="PyrdxlP-dep_Trfase_small"/>
</dbReference>
<dbReference type="Proteomes" id="UP001429601">
    <property type="component" value="Unassembled WGS sequence"/>
</dbReference>
<sequence length="358" mass="37858">MDMTYNLAVNLPPRQATAALLGETLAAGTVTADDLAYPDPAGAPRVRLAIAGWLQRTAGHGPVDPALLTLTNGARHALALALRPLARTPGAALLVEAHTYQGMRALARAMDIRCIDVATDEHGMRPDALLEASHGSQARTVYVQPTLHNPTTATMPLSRRMEIAMVAEQAGLTLVEGDVYSPLAWYGRDALPPFTVIAPGRTVHAGGIGKILGPGLRMGWLLHPDATMQADSVAAIERELDGLPAWWPAMVARWMEDGTAEACLRGVTETMTRRADMARRVLGSAVVTAGASLHAWVPHRDADGLEKRLLGRGVRVAAGSGFVAAASSARGVRLALGAEESTERLEAALQIVARELEA</sequence>
<keyword evidence="2" id="KW-0808">Transferase</keyword>
<dbReference type="SUPFAM" id="SSF53383">
    <property type="entry name" value="PLP-dependent transferases"/>
    <property type="match status" value="1"/>
</dbReference>
<dbReference type="RefSeq" id="WP_167122795.1">
    <property type="nucleotide sequence ID" value="NZ_JAAQQR010000001.1"/>
</dbReference>
<evidence type="ECO:0000259" key="1">
    <source>
        <dbReference type="Pfam" id="PF00155"/>
    </source>
</evidence>